<feature type="transmembrane region" description="Helical" evidence="1">
    <location>
        <begin position="6"/>
        <end position="27"/>
    </location>
</feature>
<dbReference type="EMBL" id="CM001223">
    <property type="protein sequence ID" value="KEH23264.1"/>
    <property type="molecule type" value="Genomic_DNA"/>
</dbReference>
<name>A0A072U0G2_MEDTR</name>
<keyword evidence="1" id="KW-0472">Membrane</keyword>
<organism evidence="2 4">
    <name type="scientific">Medicago truncatula</name>
    <name type="common">Barrel medic</name>
    <name type="synonym">Medicago tribuloides</name>
    <dbReference type="NCBI Taxonomy" id="3880"/>
    <lineage>
        <taxon>Eukaryota</taxon>
        <taxon>Viridiplantae</taxon>
        <taxon>Streptophyta</taxon>
        <taxon>Embryophyta</taxon>
        <taxon>Tracheophyta</taxon>
        <taxon>Spermatophyta</taxon>
        <taxon>Magnoliopsida</taxon>
        <taxon>eudicotyledons</taxon>
        <taxon>Gunneridae</taxon>
        <taxon>Pentapetalae</taxon>
        <taxon>rosids</taxon>
        <taxon>fabids</taxon>
        <taxon>Fabales</taxon>
        <taxon>Fabaceae</taxon>
        <taxon>Papilionoideae</taxon>
        <taxon>50 kb inversion clade</taxon>
        <taxon>NPAAA clade</taxon>
        <taxon>Hologalegina</taxon>
        <taxon>IRL clade</taxon>
        <taxon>Trifolieae</taxon>
        <taxon>Medicago</taxon>
    </lineage>
</organism>
<reference evidence="2 4" key="2">
    <citation type="journal article" date="2014" name="BMC Genomics">
        <title>An improved genome release (version Mt4.0) for the model legume Medicago truncatula.</title>
        <authorList>
            <person name="Tang H."/>
            <person name="Krishnakumar V."/>
            <person name="Bidwell S."/>
            <person name="Rosen B."/>
            <person name="Chan A."/>
            <person name="Zhou S."/>
            <person name="Gentzbittel L."/>
            <person name="Childs K.L."/>
            <person name="Yandell M."/>
            <person name="Gundlach H."/>
            <person name="Mayer K.F."/>
            <person name="Schwartz D.C."/>
            <person name="Town C.D."/>
        </authorList>
    </citation>
    <scope>GENOME REANNOTATION</scope>
    <source>
        <strain evidence="2">A17</strain>
        <strain evidence="3 4">cv. Jemalong A17</strain>
    </source>
</reference>
<dbReference type="HOGENOM" id="CLU_2609698_0_0_1"/>
<keyword evidence="4" id="KW-1185">Reference proteome</keyword>
<evidence type="ECO:0000256" key="1">
    <source>
        <dbReference type="SAM" id="Phobius"/>
    </source>
</evidence>
<accession>A0A072U0G2</accession>
<sequence length="79" mass="8850">MDCSVIPSLVILSKITGFLMGDIIFLMDLSHLKDSVLTDWEEWHGELNTYSAKEMGARQSKHPLRPVITATTMDVDNGE</sequence>
<dbReference type="EnsemblPlants" id="KEH23264">
    <property type="protein sequence ID" value="KEH23264"/>
    <property type="gene ID" value="MTR_7g072620"/>
</dbReference>
<reference evidence="3" key="3">
    <citation type="submission" date="2015-04" db="UniProtKB">
        <authorList>
            <consortium name="EnsemblPlants"/>
        </authorList>
    </citation>
    <scope>IDENTIFICATION</scope>
    <source>
        <strain evidence="3">cv. Jemalong A17</strain>
    </source>
</reference>
<protein>
    <submittedName>
        <fullName evidence="2">Transmembrane protein, putative</fullName>
    </submittedName>
</protein>
<keyword evidence="1 2" id="KW-0812">Transmembrane</keyword>
<keyword evidence="1" id="KW-1133">Transmembrane helix</keyword>
<gene>
    <name evidence="2" type="ordered locus">MTR_7g072620</name>
</gene>
<proteinExistence type="predicted"/>
<evidence type="ECO:0000313" key="3">
    <source>
        <dbReference type="EnsemblPlants" id="KEH23264"/>
    </source>
</evidence>
<reference evidence="2 4" key="1">
    <citation type="journal article" date="2011" name="Nature">
        <title>The Medicago genome provides insight into the evolution of rhizobial symbioses.</title>
        <authorList>
            <person name="Young N.D."/>
            <person name="Debelle F."/>
            <person name="Oldroyd G.E."/>
            <person name="Geurts R."/>
            <person name="Cannon S.B."/>
            <person name="Udvardi M.K."/>
            <person name="Benedito V.A."/>
            <person name="Mayer K.F."/>
            <person name="Gouzy J."/>
            <person name="Schoof H."/>
            <person name="Van de Peer Y."/>
            <person name="Proost S."/>
            <person name="Cook D.R."/>
            <person name="Meyers B.C."/>
            <person name="Spannagl M."/>
            <person name="Cheung F."/>
            <person name="De Mita S."/>
            <person name="Krishnakumar V."/>
            <person name="Gundlach H."/>
            <person name="Zhou S."/>
            <person name="Mudge J."/>
            <person name="Bharti A.K."/>
            <person name="Murray J.D."/>
            <person name="Naoumkina M.A."/>
            <person name="Rosen B."/>
            <person name="Silverstein K.A."/>
            <person name="Tang H."/>
            <person name="Rombauts S."/>
            <person name="Zhao P.X."/>
            <person name="Zhou P."/>
            <person name="Barbe V."/>
            <person name="Bardou P."/>
            <person name="Bechner M."/>
            <person name="Bellec A."/>
            <person name="Berger A."/>
            <person name="Berges H."/>
            <person name="Bidwell S."/>
            <person name="Bisseling T."/>
            <person name="Choisne N."/>
            <person name="Couloux A."/>
            <person name="Denny R."/>
            <person name="Deshpande S."/>
            <person name="Dai X."/>
            <person name="Doyle J.J."/>
            <person name="Dudez A.M."/>
            <person name="Farmer A.D."/>
            <person name="Fouteau S."/>
            <person name="Franken C."/>
            <person name="Gibelin C."/>
            <person name="Gish J."/>
            <person name="Goldstein S."/>
            <person name="Gonzalez A.J."/>
            <person name="Green P.J."/>
            <person name="Hallab A."/>
            <person name="Hartog M."/>
            <person name="Hua A."/>
            <person name="Humphray S.J."/>
            <person name="Jeong D.H."/>
            <person name="Jing Y."/>
            <person name="Jocker A."/>
            <person name="Kenton S.M."/>
            <person name="Kim D.J."/>
            <person name="Klee K."/>
            <person name="Lai H."/>
            <person name="Lang C."/>
            <person name="Lin S."/>
            <person name="Macmil S.L."/>
            <person name="Magdelenat G."/>
            <person name="Matthews L."/>
            <person name="McCorrison J."/>
            <person name="Monaghan E.L."/>
            <person name="Mun J.H."/>
            <person name="Najar F.Z."/>
            <person name="Nicholson C."/>
            <person name="Noirot C."/>
            <person name="O'Bleness M."/>
            <person name="Paule C.R."/>
            <person name="Poulain J."/>
            <person name="Prion F."/>
            <person name="Qin B."/>
            <person name="Qu C."/>
            <person name="Retzel E.F."/>
            <person name="Riddle C."/>
            <person name="Sallet E."/>
            <person name="Samain S."/>
            <person name="Samson N."/>
            <person name="Sanders I."/>
            <person name="Saurat O."/>
            <person name="Scarpelli C."/>
            <person name="Schiex T."/>
            <person name="Segurens B."/>
            <person name="Severin A.J."/>
            <person name="Sherrier D.J."/>
            <person name="Shi R."/>
            <person name="Sims S."/>
            <person name="Singer S.R."/>
            <person name="Sinharoy S."/>
            <person name="Sterck L."/>
            <person name="Viollet A."/>
            <person name="Wang B.B."/>
            <person name="Wang K."/>
            <person name="Wang M."/>
            <person name="Wang X."/>
            <person name="Warfsmann J."/>
            <person name="Weissenbach J."/>
            <person name="White D.D."/>
            <person name="White J.D."/>
            <person name="Wiley G.B."/>
            <person name="Wincker P."/>
            <person name="Xing Y."/>
            <person name="Yang L."/>
            <person name="Yao Z."/>
            <person name="Ying F."/>
            <person name="Zhai J."/>
            <person name="Zhou L."/>
            <person name="Zuber A."/>
            <person name="Denarie J."/>
            <person name="Dixon R.A."/>
            <person name="May G.D."/>
            <person name="Schwartz D.C."/>
            <person name="Rogers J."/>
            <person name="Quetier F."/>
            <person name="Town C.D."/>
            <person name="Roe B.A."/>
        </authorList>
    </citation>
    <scope>NUCLEOTIDE SEQUENCE [LARGE SCALE GENOMIC DNA]</scope>
    <source>
        <strain evidence="2">A17</strain>
        <strain evidence="3 4">cv. Jemalong A17</strain>
    </source>
</reference>
<evidence type="ECO:0000313" key="2">
    <source>
        <dbReference type="EMBL" id="KEH23264.1"/>
    </source>
</evidence>
<dbReference type="AlphaFoldDB" id="A0A072U0G2"/>
<dbReference type="Proteomes" id="UP000002051">
    <property type="component" value="Unassembled WGS sequence"/>
</dbReference>
<evidence type="ECO:0000313" key="4">
    <source>
        <dbReference type="Proteomes" id="UP000002051"/>
    </source>
</evidence>